<comment type="caution">
    <text evidence="4">The sequence shown here is derived from an EMBL/GenBank/DDBJ whole genome shotgun (WGS) entry which is preliminary data.</text>
</comment>
<accession>A0A364L7T2</accession>
<dbReference type="Gene3D" id="3.60.110.10">
    <property type="entry name" value="Carbon-nitrogen hydrolase"/>
    <property type="match status" value="1"/>
</dbReference>
<dbReference type="GO" id="GO:0008418">
    <property type="term" value="F:protein-N-terminal asparagine amidohydrolase activity"/>
    <property type="evidence" value="ECO:0007669"/>
    <property type="project" value="InterPro"/>
</dbReference>
<protein>
    <recommendedName>
        <fullName evidence="6">BHLH domain-containing protein</fullName>
    </recommendedName>
</protein>
<dbReference type="Pfam" id="PF00010">
    <property type="entry name" value="HLH"/>
    <property type="match status" value="1"/>
</dbReference>
<dbReference type="OrthoDB" id="201515at2759"/>
<dbReference type="InterPro" id="IPR036526">
    <property type="entry name" value="C-N_Hydrolase_sf"/>
</dbReference>
<dbReference type="Proteomes" id="UP000249363">
    <property type="component" value="Unassembled WGS sequence"/>
</dbReference>
<dbReference type="GO" id="GO:0003700">
    <property type="term" value="F:DNA-binding transcription factor activity"/>
    <property type="evidence" value="ECO:0007669"/>
    <property type="project" value="InterPro"/>
</dbReference>
<evidence type="ECO:0000259" key="3">
    <source>
        <dbReference type="PROSITE" id="PS50888"/>
    </source>
</evidence>
<dbReference type="GeneID" id="63796978"/>
<dbReference type="SUPFAM" id="SSF47459">
    <property type="entry name" value="HLH, helix-loop-helix DNA-binding domain"/>
    <property type="match status" value="1"/>
</dbReference>
<dbReference type="GO" id="GO:0046983">
    <property type="term" value="F:protein dimerization activity"/>
    <property type="evidence" value="ECO:0007669"/>
    <property type="project" value="InterPro"/>
</dbReference>
<dbReference type="SMART" id="SM00353">
    <property type="entry name" value="HLH"/>
    <property type="match status" value="1"/>
</dbReference>
<sequence length="698" mass="77292">MRIATLQFGPRLGDVEGNIKLADQILRLTPPEEDDGARFSGQPGIEELRPDILVLPEMAFSGYNFPSLEAIRPYLEVQGKGPSALWAQRTARRLKCKVCVGYPEMHRIPDTSSAKSVEENSNGNNLVTSPAKMYNSLLVVDEEGQVIHNYRKRFLYYTDESWASEGEAEWSFKSLDFPTGMLNPTTAAAAETANKSIQIPTTFGICMDINPYKFEAPFDAYEFAHRVLDSRSYLVILSTAWLTNDTNSIVLKPADLPDMDTFNYWIRRFWPLIEKRINYGDTQLDGFDSSTETKVIIVFANRTGMEDGGPECVIPLAVYAGTSTIIAITQKKGSPDLDVKIHCWGIKGAREEGICFADVDSEPEMTFVVKRLSLQSSPPFKIDATEDLNGSITSFDTSLVAMSDNGLTNADMNGNKRKREDEDSVGPDPQRLATSHSSTNGSIPGLTSPSDTQAFTHSALGHYDGTSDINIDEQLLTHVAQSNGMPDDNTLTANAKAALAANPQNKYPTGPDGGFDSQISHGLPFADQLTHATGGLTAHGGPHESTAAAVYAAREAQSMTTKPTVGSPEWHALRKNNHKEVERRRRETINEGINQIAQLVPNCDKNKGAILQRAIEYISQLHEEKKQMSTRWEHTNLTTQQALAEINTQNAKWKAEANRRGDVALKWIQRCREANLKFDDYDDEKDLGQLDTDHTQNI</sequence>
<dbReference type="Pfam" id="PF00795">
    <property type="entry name" value="CN_hydrolase"/>
    <property type="match status" value="1"/>
</dbReference>
<evidence type="ECO:0000313" key="5">
    <source>
        <dbReference type="Proteomes" id="UP000249363"/>
    </source>
</evidence>
<dbReference type="STRING" id="1196081.A0A364L7T2"/>
<organism evidence="4 5">
    <name type="scientific">Talaromyces amestolkiae</name>
    <dbReference type="NCBI Taxonomy" id="1196081"/>
    <lineage>
        <taxon>Eukaryota</taxon>
        <taxon>Fungi</taxon>
        <taxon>Dikarya</taxon>
        <taxon>Ascomycota</taxon>
        <taxon>Pezizomycotina</taxon>
        <taxon>Eurotiomycetes</taxon>
        <taxon>Eurotiomycetidae</taxon>
        <taxon>Eurotiales</taxon>
        <taxon>Trichocomaceae</taxon>
        <taxon>Talaromyces</taxon>
        <taxon>Talaromyces sect. Talaromyces</taxon>
    </lineage>
</organism>
<proteinExistence type="predicted"/>
<dbReference type="CDD" id="cd11398">
    <property type="entry name" value="bHLHzip_scCBP1"/>
    <property type="match status" value="1"/>
</dbReference>
<reference evidence="4 5" key="1">
    <citation type="journal article" date="2017" name="Biotechnol. Biofuels">
        <title>Differential beta-glucosidase expression as a function of carbon source availability in Talaromyces amestolkiae: a genomic and proteomic approach.</title>
        <authorList>
            <person name="de Eugenio L.I."/>
            <person name="Mendez-Liter J.A."/>
            <person name="Nieto-Dominguez M."/>
            <person name="Alonso L."/>
            <person name="Gil-Munoz J."/>
            <person name="Barriuso J."/>
            <person name="Prieto A."/>
            <person name="Martinez M.J."/>
        </authorList>
    </citation>
    <scope>NUCLEOTIDE SEQUENCE [LARGE SCALE GENOMIC DNA]</scope>
    <source>
        <strain evidence="4 5">CIB</strain>
    </source>
</reference>
<feature type="compositionally biased region" description="Polar residues" evidence="1">
    <location>
        <begin position="432"/>
        <end position="456"/>
    </location>
</feature>
<evidence type="ECO:0000259" key="2">
    <source>
        <dbReference type="PROSITE" id="PS50263"/>
    </source>
</evidence>
<dbReference type="GO" id="GO:0030163">
    <property type="term" value="P:protein catabolic process"/>
    <property type="evidence" value="ECO:0007669"/>
    <property type="project" value="TreeGrafter"/>
</dbReference>
<dbReference type="PANTHER" id="PTHR11750">
    <property type="entry name" value="PROTEIN N-TERMINAL AMIDASE"/>
    <property type="match status" value="1"/>
</dbReference>
<dbReference type="GO" id="GO:0070773">
    <property type="term" value="F:protein-N-terminal glutamine amidohydrolase activity"/>
    <property type="evidence" value="ECO:0007669"/>
    <property type="project" value="InterPro"/>
</dbReference>
<dbReference type="RefSeq" id="XP_040736266.1">
    <property type="nucleotide sequence ID" value="XM_040880494.1"/>
</dbReference>
<evidence type="ECO:0000256" key="1">
    <source>
        <dbReference type="SAM" id="MobiDB-lite"/>
    </source>
</evidence>
<dbReference type="EMBL" id="MIKG01000016">
    <property type="protein sequence ID" value="RAO71751.1"/>
    <property type="molecule type" value="Genomic_DNA"/>
</dbReference>
<dbReference type="InterPro" id="IPR003010">
    <property type="entry name" value="C-N_Hydrolase"/>
</dbReference>
<dbReference type="PROSITE" id="PS50888">
    <property type="entry name" value="BHLH"/>
    <property type="match status" value="1"/>
</dbReference>
<dbReference type="InterPro" id="IPR047206">
    <property type="entry name" value="bHLHzip_scCBP1-like"/>
</dbReference>
<name>A0A364L7T2_TALAM</name>
<dbReference type="Gene3D" id="4.10.280.10">
    <property type="entry name" value="Helix-loop-helix DNA-binding domain"/>
    <property type="match status" value="1"/>
</dbReference>
<dbReference type="SUPFAM" id="SSF56317">
    <property type="entry name" value="Carbon-nitrogen hydrolase"/>
    <property type="match status" value="1"/>
</dbReference>
<dbReference type="InterPro" id="IPR036638">
    <property type="entry name" value="HLH_DNA-bd_sf"/>
</dbReference>
<dbReference type="PROSITE" id="PS50263">
    <property type="entry name" value="CN_HYDROLASE"/>
    <property type="match status" value="1"/>
</dbReference>
<feature type="domain" description="CN hydrolase" evidence="2">
    <location>
        <begin position="1"/>
        <end position="361"/>
    </location>
</feature>
<feature type="domain" description="BHLH" evidence="3">
    <location>
        <begin position="573"/>
        <end position="621"/>
    </location>
</feature>
<dbReference type="PANTHER" id="PTHR11750:SF26">
    <property type="entry name" value="PROTEIN N-TERMINAL AMIDASE"/>
    <property type="match status" value="1"/>
</dbReference>
<gene>
    <name evidence="4" type="ORF">BHQ10_007763</name>
</gene>
<feature type="region of interest" description="Disordered" evidence="1">
    <location>
        <begin position="404"/>
        <end position="458"/>
    </location>
</feature>
<keyword evidence="5" id="KW-1185">Reference proteome</keyword>
<evidence type="ECO:0000313" key="4">
    <source>
        <dbReference type="EMBL" id="RAO71751.1"/>
    </source>
</evidence>
<dbReference type="InterPro" id="IPR011598">
    <property type="entry name" value="bHLH_dom"/>
</dbReference>
<evidence type="ECO:0008006" key="6">
    <source>
        <dbReference type="Google" id="ProtNLM"/>
    </source>
</evidence>
<dbReference type="AlphaFoldDB" id="A0A364L7T2"/>
<dbReference type="InterPro" id="IPR039703">
    <property type="entry name" value="Nta1"/>
</dbReference>